<protein>
    <submittedName>
        <fullName evidence="2">Uncharacterized protein</fullName>
    </submittedName>
</protein>
<gene>
    <name evidence="2" type="ORF">DVS28_b0342</name>
</gene>
<evidence type="ECO:0000256" key="1">
    <source>
        <dbReference type="SAM" id="SignalP"/>
    </source>
</evidence>
<name>A0A346Y6L5_9ACTN</name>
<reference evidence="2 3" key="1">
    <citation type="submission" date="2018-09" db="EMBL/GenBank/DDBJ databases">
        <title>Complete genome sequence of Euzebya sp. DY32-46 isolated from seawater of Pacific Ocean.</title>
        <authorList>
            <person name="Xu L."/>
            <person name="Wu Y.-H."/>
            <person name="Xu X.-W."/>
        </authorList>
    </citation>
    <scope>NUCLEOTIDE SEQUENCE [LARGE SCALE GENOMIC DNA]</scope>
    <source>
        <strain evidence="2 3">DY32-46</strain>
        <plasmid evidence="3">pedy32-46i</plasmid>
    </source>
</reference>
<accession>A0A346Y6L5</accession>
<dbReference type="EMBL" id="CP031166">
    <property type="protein sequence ID" value="AXV10112.1"/>
    <property type="molecule type" value="Genomic_DNA"/>
</dbReference>
<evidence type="ECO:0000313" key="3">
    <source>
        <dbReference type="Proteomes" id="UP000264006"/>
    </source>
</evidence>
<feature type="signal peptide" evidence="1">
    <location>
        <begin position="1"/>
        <end position="18"/>
    </location>
</feature>
<sequence>MCWSIRPTAMACQLSAYAAVMGFITILTADRNATDLIQGPLGELLGHNSHMDGVVESARTVNGVTVVATVHSSETVLIDLGPDGDSVAFRTGVAEVGKYATPVPSRDQLPTAGVMDTRPDAPTFAPSWTGMHVEGVLAANNGVFDSTVEGVDVPAPEWPTGPGRFVIGIREEATRDDFNPDAIADAVRQVIASATLPWEASVGSWANAVFAIGFLPEGASTVLVADRNICLAASVIADTSPDWWTDIGSRLR</sequence>
<dbReference type="KEGG" id="euz:DVS28_b0342"/>
<organism evidence="2 3">
    <name type="scientific">Euzebya pacifica</name>
    <dbReference type="NCBI Taxonomy" id="1608957"/>
    <lineage>
        <taxon>Bacteria</taxon>
        <taxon>Bacillati</taxon>
        <taxon>Actinomycetota</taxon>
        <taxon>Nitriliruptoria</taxon>
        <taxon>Euzebyales</taxon>
    </lineage>
</organism>
<feature type="chain" id="PRO_5038938384" evidence="1">
    <location>
        <begin position="19"/>
        <end position="252"/>
    </location>
</feature>
<keyword evidence="1" id="KW-0732">Signal</keyword>
<dbReference type="Proteomes" id="UP000264006">
    <property type="component" value="Plasmid pEDY32-46I"/>
</dbReference>
<proteinExistence type="predicted"/>
<dbReference type="AlphaFoldDB" id="A0A346Y6L5"/>
<keyword evidence="2" id="KW-0614">Plasmid</keyword>
<keyword evidence="3" id="KW-1185">Reference proteome</keyword>
<evidence type="ECO:0000313" key="2">
    <source>
        <dbReference type="EMBL" id="AXV10112.1"/>
    </source>
</evidence>
<geneLocation type="plasmid" evidence="3">
    <name>pedy32-46i</name>
</geneLocation>